<evidence type="ECO:0000256" key="2">
    <source>
        <dbReference type="ARBA" id="ARBA00008723"/>
    </source>
</evidence>
<dbReference type="FunFam" id="3.60.21.10:FF:000226">
    <property type="entry name" value="Purple acid phosphatase 3"/>
    <property type="match status" value="1"/>
</dbReference>
<feature type="glycosylation site" description="N-linked (GlcNAc...) asparagine" evidence="7">
    <location>
        <position position="130"/>
    </location>
</feature>
<dbReference type="GO" id="GO:0046872">
    <property type="term" value="F:metal ion binding"/>
    <property type="evidence" value="ECO:0007669"/>
    <property type="project" value="UniProtKB-KW"/>
</dbReference>
<keyword evidence="5" id="KW-0378">Hydrolase</keyword>
<evidence type="ECO:0000256" key="1">
    <source>
        <dbReference type="ARBA" id="ARBA00000032"/>
    </source>
</evidence>
<feature type="binding site" evidence="6">
    <location>
        <position position="124"/>
    </location>
    <ligand>
        <name>Fe cation</name>
        <dbReference type="ChEBI" id="CHEBI:24875"/>
        <label>2</label>
    </ligand>
</feature>
<evidence type="ECO:0000256" key="6">
    <source>
        <dbReference type="PIRSR" id="PIRSR000898-1"/>
    </source>
</evidence>
<keyword evidence="6" id="KW-0479">Metal-binding</keyword>
<feature type="binding site" evidence="6">
    <location>
        <position position="217"/>
    </location>
    <ligand>
        <name>Fe cation</name>
        <dbReference type="ChEBI" id="CHEBI:24875"/>
        <label>2</label>
    </ligand>
</feature>
<keyword evidence="6" id="KW-0408">Iron</keyword>
<feature type="binding site" evidence="6">
    <location>
        <position position="53"/>
    </location>
    <ligand>
        <name>Fe cation</name>
        <dbReference type="ChEBI" id="CHEBI:24875"/>
        <label>1</label>
    </ligand>
</feature>
<evidence type="ECO:0000313" key="11">
    <source>
        <dbReference type="Proteomes" id="UP001327560"/>
    </source>
</evidence>
<dbReference type="Gene3D" id="3.60.21.10">
    <property type="match status" value="1"/>
</dbReference>
<evidence type="ECO:0000256" key="8">
    <source>
        <dbReference type="SAM" id="SignalP"/>
    </source>
</evidence>
<dbReference type="InterPro" id="IPR004843">
    <property type="entry name" value="Calcineurin-like_PHP"/>
</dbReference>
<protein>
    <recommendedName>
        <fullName evidence="3">acid phosphatase</fullName>
        <ecNumber evidence="3">3.1.3.2</ecNumber>
    </recommendedName>
</protein>
<gene>
    <name evidence="10" type="ORF">Cni_G12651</name>
</gene>
<feature type="chain" id="PRO_5042985122" description="acid phosphatase" evidence="8">
    <location>
        <begin position="32"/>
        <end position="269"/>
    </location>
</feature>
<dbReference type="InterPro" id="IPR024927">
    <property type="entry name" value="Acid_PPase"/>
</dbReference>
<dbReference type="SUPFAM" id="SSF56300">
    <property type="entry name" value="Metallo-dependent phosphatases"/>
    <property type="match status" value="1"/>
</dbReference>
<dbReference type="InterPro" id="IPR051558">
    <property type="entry name" value="Metallophosphoesterase_PAP"/>
</dbReference>
<dbReference type="PIRSF" id="PIRSF000898">
    <property type="entry name" value="Acid_Ptase_5"/>
    <property type="match status" value="1"/>
</dbReference>
<feature type="binding site" evidence="6">
    <location>
        <position position="86"/>
    </location>
    <ligand>
        <name>Fe cation</name>
        <dbReference type="ChEBI" id="CHEBI:24875"/>
        <label>1</label>
    </ligand>
</feature>
<dbReference type="PANTHER" id="PTHR10161">
    <property type="entry name" value="TARTRATE-RESISTANT ACID PHOSPHATASE TYPE 5"/>
    <property type="match status" value="1"/>
</dbReference>
<dbReference type="EMBL" id="CP136893">
    <property type="protein sequence ID" value="WOL03931.1"/>
    <property type="molecule type" value="Genomic_DNA"/>
</dbReference>
<dbReference type="EC" id="3.1.3.2" evidence="3"/>
<feature type="binding site" evidence="6">
    <location>
        <position position="86"/>
    </location>
    <ligand>
        <name>Fe cation</name>
        <dbReference type="ChEBI" id="CHEBI:24875"/>
        <label>2</label>
    </ligand>
</feature>
<sequence>MAGVAREAIALALVLATTASVLLFLPDSCSAVLQRFHQPIKANGSLSLLVVGDWGRKGQFNQSEVATQMGKVGEKMGIDFVISTGDNFYTDGLDSVDDPAFEESFTNIYRAKSLQKQWYIVLGNHDYRGNVSAQLSPALPKIDHRWLCMRSFILNSEIVDFFFVDTTPFVESYWSGDGHQYDWSEISPRESYISNLLKDFEAALKESTAPWRIVVGHHPVRSVSEHGDTAELLDLLLPILKVTSLIPNSCTVARRLTFSLVSWYLKITG</sequence>
<dbReference type="AlphaFoldDB" id="A0AAQ3QBZ1"/>
<comment type="catalytic activity">
    <reaction evidence="1">
        <text>a phosphate monoester + H2O = an alcohol + phosphate</text>
        <dbReference type="Rhea" id="RHEA:15017"/>
        <dbReference type="ChEBI" id="CHEBI:15377"/>
        <dbReference type="ChEBI" id="CHEBI:30879"/>
        <dbReference type="ChEBI" id="CHEBI:43474"/>
        <dbReference type="ChEBI" id="CHEBI:67140"/>
        <dbReference type="EC" id="3.1.3.2"/>
    </reaction>
</comment>
<accession>A0AAQ3QBZ1</accession>
<proteinExistence type="inferred from homology"/>
<organism evidence="10 11">
    <name type="scientific">Canna indica</name>
    <name type="common">Indian-shot</name>
    <dbReference type="NCBI Taxonomy" id="4628"/>
    <lineage>
        <taxon>Eukaryota</taxon>
        <taxon>Viridiplantae</taxon>
        <taxon>Streptophyta</taxon>
        <taxon>Embryophyta</taxon>
        <taxon>Tracheophyta</taxon>
        <taxon>Spermatophyta</taxon>
        <taxon>Magnoliopsida</taxon>
        <taxon>Liliopsida</taxon>
        <taxon>Zingiberales</taxon>
        <taxon>Cannaceae</taxon>
        <taxon>Canna</taxon>
    </lineage>
</organism>
<evidence type="ECO:0000313" key="10">
    <source>
        <dbReference type="EMBL" id="WOL03931.1"/>
    </source>
</evidence>
<feature type="domain" description="Calcineurin-like phosphoesterase" evidence="9">
    <location>
        <begin position="47"/>
        <end position="242"/>
    </location>
</feature>
<dbReference type="Proteomes" id="UP001327560">
    <property type="component" value="Chromosome 4"/>
</dbReference>
<evidence type="ECO:0000259" key="9">
    <source>
        <dbReference type="Pfam" id="PF00149"/>
    </source>
</evidence>
<keyword evidence="4 8" id="KW-0732">Signal</keyword>
<comment type="cofactor">
    <cofactor evidence="6">
        <name>Fe cation</name>
        <dbReference type="ChEBI" id="CHEBI:24875"/>
    </cofactor>
    <text evidence="6">Binds 2 iron ions per subunit.</text>
</comment>
<comment type="similarity">
    <text evidence="2">Belongs to the metallophosphoesterase superfamily. Purple acid phosphatase family.</text>
</comment>
<feature type="binding site" evidence="6">
    <location>
        <position position="89"/>
    </location>
    <ligand>
        <name>Fe cation</name>
        <dbReference type="ChEBI" id="CHEBI:24875"/>
        <label>1</label>
    </ligand>
</feature>
<name>A0AAQ3QBZ1_9LILI</name>
<dbReference type="Pfam" id="PF00149">
    <property type="entry name" value="Metallophos"/>
    <property type="match status" value="1"/>
</dbReference>
<dbReference type="InterPro" id="IPR029052">
    <property type="entry name" value="Metallo-depent_PP-like"/>
</dbReference>
<feature type="signal peptide" evidence="8">
    <location>
        <begin position="1"/>
        <end position="31"/>
    </location>
</feature>
<evidence type="ECO:0000256" key="5">
    <source>
        <dbReference type="ARBA" id="ARBA00022801"/>
    </source>
</evidence>
<evidence type="ECO:0000256" key="7">
    <source>
        <dbReference type="PIRSR" id="PIRSR000898-3"/>
    </source>
</evidence>
<evidence type="ECO:0000256" key="4">
    <source>
        <dbReference type="ARBA" id="ARBA00022729"/>
    </source>
</evidence>
<keyword evidence="11" id="KW-1185">Reference proteome</keyword>
<reference evidence="10 11" key="1">
    <citation type="submission" date="2023-10" db="EMBL/GenBank/DDBJ databases">
        <title>Chromosome-scale genome assembly provides insights into flower coloration mechanisms of Canna indica.</title>
        <authorList>
            <person name="Li C."/>
        </authorList>
    </citation>
    <scope>NUCLEOTIDE SEQUENCE [LARGE SCALE GENOMIC DNA]</scope>
    <source>
        <tissue evidence="10">Flower</tissue>
    </source>
</reference>
<dbReference type="GO" id="GO:0003993">
    <property type="term" value="F:acid phosphatase activity"/>
    <property type="evidence" value="ECO:0007669"/>
    <property type="project" value="UniProtKB-EC"/>
</dbReference>
<dbReference type="PANTHER" id="PTHR10161:SF14">
    <property type="entry name" value="TARTRATE-RESISTANT ACID PHOSPHATASE TYPE 5"/>
    <property type="match status" value="1"/>
</dbReference>
<evidence type="ECO:0000256" key="3">
    <source>
        <dbReference type="ARBA" id="ARBA00012646"/>
    </source>
</evidence>